<keyword evidence="6" id="KW-0812">Transmembrane</keyword>
<evidence type="ECO:0000259" key="7">
    <source>
        <dbReference type="PROSITE" id="PS51007"/>
    </source>
</evidence>
<evidence type="ECO:0000256" key="1">
    <source>
        <dbReference type="ARBA" id="ARBA00022617"/>
    </source>
</evidence>
<sequence length="197" mass="21063">MKQHSNKLGLGIFVGAFGLVVLMGLAGLAVVYTGAYNVAATEEHLAPTRWALATTMHRSVRQRAEEARGAEQVPPAMLAAGARAYHSMCQHCHAGPGVEREPWADGMRPRPPHLTEAATEWEPGEIFWIVRHGIKMTGMPAFGPTHDDEAIRGIAAFVKALPAMTPERYAQLGARKPETPGGHDHGPGAGGQAPAQR</sequence>
<keyword evidence="2 4" id="KW-0479">Metal-binding</keyword>
<dbReference type="Proteomes" id="UP000297564">
    <property type="component" value="Unassembled WGS sequence"/>
</dbReference>
<dbReference type="InterPro" id="IPR009056">
    <property type="entry name" value="Cyt_c-like_dom"/>
</dbReference>
<gene>
    <name evidence="8" type="ORF">EZ242_04485</name>
</gene>
<dbReference type="RefSeq" id="WP_135283892.1">
    <property type="nucleotide sequence ID" value="NZ_SMLL01000001.1"/>
</dbReference>
<accession>A0A4Z0C4F5</accession>
<protein>
    <submittedName>
        <fullName evidence="8">Cytochrome c</fullName>
    </submittedName>
</protein>
<dbReference type="PROSITE" id="PS51007">
    <property type="entry name" value="CYTC"/>
    <property type="match status" value="1"/>
</dbReference>
<feature type="domain" description="Cytochrome c" evidence="7">
    <location>
        <begin position="76"/>
        <end position="162"/>
    </location>
</feature>
<dbReference type="SUPFAM" id="SSF46626">
    <property type="entry name" value="Cytochrome c"/>
    <property type="match status" value="1"/>
</dbReference>
<dbReference type="GO" id="GO:0009055">
    <property type="term" value="F:electron transfer activity"/>
    <property type="evidence" value="ECO:0007669"/>
    <property type="project" value="InterPro"/>
</dbReference>
<feature type="region of interest" description="Disordered" evidence="5">
    <location>
        <begin position="171"/>
        <end position="197"/>
    </location>
</feature>
<evidence type="ECO:0000256" key="2">
    <source>
        <dbReference type="ARBA" id="ARBA00022723"/>
    </source>
</evidence>
<keyword evidence="3 4" id="KW-0408">Iron</keyword>
<evidence type="ECO:0000256" key="3">
    <source>
        <dbReference type="ARBA" id="ARBA00023004"/>
    </source>
</evidence>
<evidence type="ECO:0000313" key="8">
    <source>
        <dbReference type="EMBL" id="TFZ05009.1"/>
    </source>
</evidence>
<keyword evidence="1 4" id="KW-0349">Heme</keyword>
<evidence type="ECO:0000313" key="9">
    <source>
        <dbReference type="Proteomes" id="UP000297564"/>
    </source>
</evidence>
<name>A0A4Z0C4F5_9BURK</name>
<dbReference type="AlphaFoldDB" id="A0A4Z0C4F5"/>
<dbReference type="GO" id="GO:0020037">
    <property type="term" value="F:heme binding"/>
    <property type="evidence" value="ECO:0007669"/>
    <property type="project" value="InterPro"/>
</dbReference>
<dbReference type="Pfam" id="PF13442">
    <property type="entry name" value="Cytochrome_CBB3"/>
    <property type="match status" value="1"/>
</dbReference>
<dbReference type="OrthoDB" id="9765171at2"/>
<dbReference type="InterPro" id="IPR036909">
    <property type="entry name" value="Cyt_c-like_dom_sf"/>
</dbReference>
<dbReference type="Gene3D" id="1.10.760.10">
    <property type="entry name" value="Cytochrome c-like domain"/>
    <property type="match status" value="1"/>
</dbReference>
<evidence type="ECO:0000256" key="5">
    <source>
        <dbReference type="SAM" id="MobiDB-lite"/>
    </source>
</evidence>
<comment type="caution">
    <text evidence="8">The sequence shown here is derived from an EMBL/GenBank/DDBJ whole genome shotgun (WGS) entry which is preliminary data.</text>
</comment>
<keyword evidence="6" id="KW-1133">Transmembrane helix</keyword>
<evidence type="ECO:0000256" key="6">
    <source>
        <dbReference type="SAM" id="Phobius"/>
    </source>
</evidence>
<dbReference type="EMBL" id="SMLL01000001">
    <property type="protein sequence ID" value="TFZ05009.1"/>
    <property type="molecule type" value="Genomic_DNA"/>
</dbReference>
<feature type="transmembrane region" description="Helical" evidence="6">
    <location>
        <begin position="12"/>
        <end position="32"/>
    </location>
</feature>
<evidence type="ECO:0000256" key="4">
    <source>
        <dbReference type="PROSITE-ProRule" id="PRU00433"/>
    </source>
</evidence>
<keyword evidence="6" id="KW-0472">Membrane</keyword>
<proteinExistence type="predicted"/>
<feature type="compositionally biased region" description="Basic and acidic residues" evidence="5">
    <location>
        <begin position="175"/>
        <end position="186"/>
    </location>
</feature>
<dbReference type="GO" id="GO:0046872">
    <property type="term" value="F:metal ion binding"/>
    <property type="evidence" value="ECO:0007669"/>
    <property type="project" value="UniProtKB-KW"/>
</dbReference>
<keyword evidence="9" id="KW-1185">Reference proteome</keyword>
<reference evidence="8 9" key="1">
    <citation type="submission" date="2019-03" db="EMBL/GenBank/DDBJ databases">
        <title>Ramlibacter rhizophilus CCTCC AB2015357, whole genome shotgun sequence.</title>
        <authorList>
            <person name="Zhang X."/>
            <person name="Feng G."/>
            <person name="Zhu H."/>
        </authorList>
    </citation>
    <scope>NUCLEOTIDE SEQUENCE [LARGE SCALE GENOMIC DNA]</scope>
    <source>
        <strain evidence="8 9">CCTCC AB2015357</strain>
    </source>
</reference>
<organism evidence="8 9">
    <name type="scientific">Ramlibacter rhizophilus</name>
    <dbReference type="NCBI Taxonomy" id="1781167"/>
    <lineage>
        <taxon>Bacteria</taxon>
        <taxon>Pseudomonadati</taxon>
        <taxon>Pseudomonadota</taxon>
        <taxon>Betaproteobacteria</taxon>
        <taxon>Burkholderiales</taxon>
        <taxon>Comamonadaceae</taxon>
        <taxon>Ramlibacter</taxon>
    </lineage>
</organism>